<evidence type="ECO:0000259" key="1">
    <source>
        <dbReference type="Pfam" id="PF03101"/>
    </source>
</evidence>
<name>A0A834YP13_TETSI</name>
<comment type="caution">
    <text evidence="3">The sequence shown here is derived from an EMBL/GenBank/DDBJ whole genome shotgun (WGS) entry which is preliminary data.</text>
</comment>
<sequence>MTFPSQKGSFEALVIHPLFTKCLLDPLDQDIDNDEEVALHVENVLSENEVICIGQVFNDDDLAHEFYCTFAKKCGFSVRPQQTYKRVGENGMVYKRDFVCHRAGLSIQKNIDDGKDHRERKSSCCGCEAHMTVSLHVEGDLTSWRVISFSNDHDHELLNQREVRYLPAYRSISEYYSSRLLTFATTGMCVKEMMRLLEIEQVKVSVIVELRDQVGEQQTMQQKYLNVNLKTTTPIEEHASKEVEPISIVEDAEVCDISNDLEVDLVNITPTISESFKESVDEDLKEESPTLICQVTGCRT</sequence>
<dbReference type="InterPro" id="IPR004330">
    <property type="entry name" value="FAR1_DNA_bnd_dom"/>
</dbReference>
<evidence type="ECO:0008006" key="5">
    <source>
        <dbReference type="Google" id="ProtNLM"/>
    </source>
</evidence>
<dbReference type="InterPro" id="IPR058778">
    <property type="entry name" value="HTH_FAR1-11-like"/>
</dbReference>
<evidence type="ECO:0000313" key="3">
    <source>
        <dbReference type="EMBL" id="KAF8389181.1"/>
    </source>
</evidence>
<proteinExistence type="predicted"/>
<reference evidence="3 4" key="1">
    <citation type="submission" date="2020-04" db="EMBL/GenBank/DDBJ databases">
        <title>Plant Genome Project.</title>
        <authorList>
            <person name="Zhang R.-G."/>
        </authorList>
    </citation>
    <scope>NUCLEOTIDE SEQUENCE [LARGE SCALE GENOMIC DNA]</scope>
    <source>
        <strain evidence="3">YNK0</strain>
        <tissue evidence="3">Leaf</tissue>
    </source>
</reference>
<dbReference type="OrthoDB" id="1719346at2759"/>
<gene>
    <name evidence="3" type="ORF">HHK36_025874</name>
</gene>
<feature type="domain" description="FAR1" evidence="1">
    <location>
        <begin position="65"/>
        <end position="158"/>
    </location>
</feature>
<dbReference type="Pfam" id="PF03101">
    <property type="entry name" value="FAR1"/>
    <property type="match status" value="1"/>
</dbReference>
<organism evidence="3 4">
    <name type="scientific">Tetracentron sinense</name>
    <name type="common">Spur-leaf</name>
    <dbReference type="NCBI Taxonomy" id="13715"/>
    <lineage>
        <taxon>Eukaryota</taxon>
        <taxon>Viridiplantae</taxon>
        <taxon>Streptophyta</taxon>
        <taxon>Embryophyta</taxon>
        <taxon>Tracheophyta</taxon>
        <taxon>Spermatophyta</taxon>
        <taxon>Magnoliopsida</taxon>
        <taxon>Trochodendrales</taxon>
        <taxon>Trochodendraceae</taxon>
        <taxon>Tetracentron</taxon>
    </lineage>
</organism>
<evidence type="ECO:0000313" key="4">
    <source>
        <dbReference type="Proteomes" id="UP000655225"/>
    </source>
</evidence>
<protein>
    <recommendedName>
        <fullName evidence="5">FAR1 domain-containing protein</fullName>
    </recommendedName>
</protein>
<dbReference type="Proteomes" id="UP000655225">
    <property type="component" value="Unassembled WGS sequence"/>
</dbReference>
<accession>A0A834YP13</accession>
<dbReference type="PANTHER" id="PTHR46328">
    <property type="entry name" value="FAR-RED IMPAIRED RESPONSIVE (FAR1) FAMILY PROTEIN-RELATED"/>
    <property type="match status" value="1"/>
</dbReference>
<evidence type="ECO:0000259" key="2">
    <source>
        <dbReference type="Pfam" id="PF26175"/>
    </source>
</evidence>
<dbReference type="AlphaFoldDB" id="A0A834YP13"/>
<dbReference type="Pfam" id="PF26175">
    <property type="entry name" value="HTH_FAR1"/>
    <property type="match status" value="1"/>
</dbReference>
<feature type="domain" description="FAR1-related sequence 11-like HTH-like" evidence="2">
    <location>
        <begin position="171"/>
        <end position="201"/>
    </location>
</feature>
<dbReference type="PANTHER" id="PTHR46328:SF26">
    <property type="entry name" value="FAR1 DNA-BINDING DOMAIN PROTEIN"/>
    <property type="match status" value="1"/>
</dbReference>
<keyword evidence="4" id="KW-1185">Reference proteome</keyword>
<dbReference type="EMBL" id="JABCRI010000019">
    <property type="protein sequence ID" value="KAF8389181.1"/>
    <property type="molecule type" value="Genomic_DNA"/>
</dbReference>